<reference evidence="2" key="1">
    <citation type="submission" date="2020-11" db="EMBL/GenBank/DDBJ databases">
        <authorList>
            <person name="Kim M.K."/>
        </authorList>
    </citation>
    <scope>NUCLEOTIDE SEQUENCE</scope>
    <source>
        <strain evidence="2">BT350</strain>
    </source>
</reference>
<evidence type="ECO:0000313" key="3">
    <source>
        <dbReference type="Proteomes" id="UP000599312"/>
    </source>
</evidence>
<keyword evidence="3" id="KW-1185">Reference proteome</keyword>
<feature type="region of interest" description="Disordered" evidence="1">
    <location>
        <begin position="94"/>
        <end position="115"/>
    </location>
</feature>
<dbReference type="Pfam" id="PF02482">
    <property type="entry name" value="Ribosomal_S30AE"/>
    <property type="match status" value="1"/>
</dbReference>
<dbReference type="RefSeq" id="WP_196273369.1">
    <property type="nucleotide sequence ID" value="NZ_JADQDO010000012.1"/>
</dbReference>
<dbReference type="InterPro" id="IPR003489">
    <property type="entry name" value="RHF/RaiA"/>
</dbReference>
<dbReference type="Proteomes" id="UP000599312">
    <property type="component" value="Unassembled WGS sequence"/>
</dbReference>
<proteinExistence type="predicted"/>
<comment type="caution">
    <text evidence="2">The sequence shown here is derived from an EMBL/GenBank/DDBJ whole genome shotgun (WGS) entry which is preliminary data.</text>
</comment>
<dbReference type="SUPFAM" id="SSF69754">
    <property type="entry name" value="Ribosome binding protein Y (YfiA homologue)"/>
    <property type="match status" value="1"/>
</dbReference>
<organism evidence="2 3">
    <name type="scientific">Microvirga alba</name>
    <dbReference type="NCBI Taxonomy" id="2791025"/>
    <lineage>
        <taxon>Bacteria</taxon>
        <taxon>Pseudomonadati</taxon>
        <taxon>Pseudomonadota</taxon>
        <taxon>Alphaproteobacteria</taxon>
        <taxon>Hyphomicrobiales</taxon>
        <taxon>Methylobacteriaceae</taxon>
        <taxon>Microvirga</taxon>
    </lineage>
</organism>
<dbReference type="AlphaFoldDB" id="A0A931BVB8"/>
<gene>
    <name evidence="2" type="ORF">I2H38_18630</name>
</gene>
<dbReference type="EMBL" id="JADQDO010000012">
    <property type="protein sequence ID" value="MBF9235383.1"/>
    <property type="molecule type" value="Genomic_DNA"/>
</dbReference>
<protein>
    <submittedName>
        <fullName evidence="2">HPF/RaiA family ribosome-associated protein</fullName>
    </submittedName>
</protein>
<dbReference type="Gene3D" id="3.30.160.100">
    <property type="entry name" value="Ribosome hibernation promotion factor-like"/>
    <property type="match status" value="1"/>
</dbReference>
<evidence type="ECO:0000313" key="2">
    <source>
        <dbReference type="EMBL" id="MBF9235383.1"/>
    </source>
</evidence>
<sequence length="115" mass="12396">MKPNGAGTPIKVNGSGIDLGETLPHEVQAKLMHVVGRYFDCLNHGTVGFTREGHSCGCTINVHVGNLKMIIAEGSATNCHLAFGQALANVEKQLHRRRRRMADGSRIQPPSRALA</sequence>
<dbReference type="InterPro" id="IPR036567">
    <property type="entry name" value="RHF-like"/>
</dbReference>
<evidence type="ECO:0000256" key="1">
    <source>
        <dbReference type="SAM" id="MobiDB-lite"/>
    </source>
</evidence>
<name>A0A931BVB8_9HYPH</name>
<accession>A0A931BVB8</accession>